<reference evidence="4" key="1">
    <citation type="submission" date="2019-08" db="EMBL/GenBank/DDBJ databases">
        <authorList>
            <person name="Kucharzyk K."/>
            <person name="Murdoch R.W."/>
            <person name="Higgins S."/>
            <person name="Loffler F."/>
        </authorList>
    </citation>
    <scope>NUCLEOTIDE SEQUENCE</scope>
</reference>
<dbReference type="EMBL" id="VSSQ01012411">
    <property type="protein sequence ID" value="MPM49178.1"/>
    <property type="molecule type" value="Genomic_DNA"/>
</dbReference>
<dbReference type="SUPFAM" id="SSF52540">
    <property type="entry name" value="P-loop containing nucleoside triphosphate hydrolases"/>
    <property type="match status" value="1"/>
</dbReference>
<name>A0A645A8Z7_9ZZZZ</name>
<dbReference type="Pfam" id="PF01580">
    <property type="entry name" value="FtsK_SpoIIIE"/>
    <property type="match status" value="1"/>
</dbReference>
<dbReference type="InterPro" id="IPR027417">
    <property type="entry name" value="P-loop_NTPase"/>
</dbReference>
<dbReference type="AlphaFoldDB" id="A0A645A8Z7"/>
<evidence type="ECO:0000256" key="1">
    <source>
        <dbReference type="ARBA" id="ARBA00022741"/>
    </source>
</evidence>
<dbReference type="InterPro" id="IPR002543">
    <property type="entry name" value="FtsK_dom"/>
</dbReference>
<evidence type="ECO:0000256" key="2">
    <source>
        <dbReference type="ARBA" id="ARBA00022840"/>
    </source>
</evidence>
<dbReference type="GO" id="GO:0003677">
    <property type="term" value="F:DNA binding"/>
    <property type="evidence" value="ECO:0007669"/>
    <property type="project" value="InterPro"/>
</dbReference>
<dbReference type="Gene3D" id="1.10.10.10">
    <property type="entry name" value="Winged helix-like DNA-binding domain superfamily/Winged helix DNA-binding domain"/>
    <property type="match status" value="1"/>
</dbReference>
<dbReference type="CDD" id="cd01127">
    <property type="entry name" value="TrwB_TraG_TraD_VirD4"/>
    <property type="match status" value="1"/>
</dbReference>
<dbReference type="SMART" id="SM00382">
    <property type="entry name" value="AAA"/>
    <property type="match status" value="1"/>
</dbReference>
<dbReference type="InterPro" id="IPR036388">
    <property type="entry name" value="WH-like_DNA-bd_sf"/>
</dbReference>
<keyword evidence="2" id="KW-0067">ATP-binding</keyword>
<accession>A0A645A8Z7</accession>
<sequence>MTPVRMSELIATIPEELKHKKLLFILGKDLMGRPVYCEMDKMPHLLIAGATGSGKSVCVNGLICTILLRTTPDEVKVLLIDPKKVEFTQYRNIPHLIGPVISDSNDASRALKVIVDYMENRYEVFSKVGVRNINTYNDYLKSHPEEKLKQMPRIVVIIDELADLMSTVGKDVEQSIQRITQLARAAGIHLIVATQRPSTDVITGIIKANIPSRIAFAVSSGIDSRTIIDTVGAERLLGNGDMLYWPIGEPTSIRLQGVYVTDDEVNRIADFTSKQMKPMFDDAFIRLQELDKDPDGLMNDYSADPLFEEVVEYIREAQKASTSLLQRKFGIGYNRAARLIDVLEQRGMIGPAQGSKPREVFLEKVE</sequence>
<evidence type="ECO:0000259" key="3">
    <source>
        <dbReference type="PROSITE" id="PS50901"/>
    </source>
</evidence>
<protein>
    <submittedName>
        <fullName evidence="4">DNA translocase SpoIIIE</fullName>
    </submittedName>
</protein>
<organism evidence="4">
    <name type="scientific">bioreactor metagenome</name>
    <dbReference type="NCBI Taxonomy" id="1076179"/>
    <lineage>
        <taxon>unclassified sequences</taxon>
        <taxon>metagenomes</taxon>
        <taxon>ecological metagenomes</taxon>
    </lineage>
</organism>
<keyword evidence="1" id="KW-0547">Nucleotide-binding</keyword>
<gene>
    <name evidence="4" type="primary">spoIIIE_8</name>
    <name evidence="4" type="ORF">SDC9_95906</name>
</gene>
<dbReference type="SMART" id="SM00843">
    <property type="entry name" value="Ftsk_gamma"/>
    <property type="match status" value="1"/>
</dbReference>
<proteinExistence type="predicted"/>
<feature type="domain" description="FtsK" evidence="3">
    <location>
        <begin position="32"/>
        <end position="225"/>
    </location>
</feature>
<dbReference type="InterPro" id="IPR036390">
    <property type="entry name" value="WH_DNA-bd_sf"/>
</dbReference>
<dbReference type="Gene3D" id="3.40.50.300">
    <property type="entry name" value="P-loop containing nucleotide triphosphate hydrolases"/>
    <property type="match status" value="1"/>
</dbReference>
<dbReference type="InterPro" id="IPR003593">
    <property type="entry name" value="AAA+_ATPase"/>
</dbReference>
<dbReference type="SUPFAM" id="SSF46785">
    <property type="entry name" value="Winged helix' DNA-binding domain"/>
    <property type="match status" value="1"/>
</dbReference>
<dbReference type="GO" id="GO:0005524">
    <property type="term" value="F:ATP binding"/>
    <property type="evidence" value="ECO:0007669"/>
    <property type="project" value="UniProtKB-KW"/>
</dbReference>
<dbReference type="InterPro" id="IPR018541">
    <property type="entry name" value="Ftsk_gamma"/>
</dbReference>
<dbReference type="PANTHER" id="PTHR22683:SF41">
    <property type="entry name" value="DNA TRANSLOCASE FTSK"/>
    <property type="match status" value="1"/>
</dbReference>
<evidence type="ECO:0000313" key="4">
    <source>
        <dbReference type="EMBL" id="MPM49178.1"/>
    </source>
</evidence>
<dbReference type="InterPro" id="IPR050206">
    <property type="entry name" value="FtsK/SpoIIIE/SftA"/>
</dbReference>
<dbReference type="PROSITE" id="PS50901">
    <property type="entry name" value="FTSK"/>
    <property type="match status" value="1"/>
</dbReference>
<comment type="caution">
    <text evidence="4">The sequence shown here is derived from an EMBL/GenBank/DDBJ whole genome shotgun (WGS) entry which is preliminary data.</text>
</comment>
<dbReference type="Pfam" id="PF09397">
    <property type="entry name" value="FtsK_gamma"/>
    <property type="match status" value="1"/>
</dbReference>
<dbReference type="PANTHER" id="PTHR22683">
    <property type="entry name" value="SPORULATION PROTEIN RELATED"/>
    <property type="match status" value="1"/>
</dbReference>